<sequence length="85" mass="8934">MRTRRLAAVALMAGGLAFSTVATSATAASAASPSAQATASWHLAGYYDYNDQCVRAGFKAITSGGIVQDFKCERVGSRVALHLFY</sequence>
<feature type="chain" id="PRO_5045173548" description="Secreted protein" evidence="1">
    <location>
        <begin position="28"/>
        <end position="85"/>
    </location>
</feature>
<feature type="signal peptide" evidence="1">
    <location>
        <begin position="1"/>
        <end position="27"/>
    </location>
</feature>
<protein>
    <recommendedName>
        <fullName evidence="4">Secreted protein</fullName>
    </recommendedName>
</protein>
<reference evidence="2 3" key="1">
    <citation type="submission" date="2023-07" db="EMBL/GenBank/DDBJ databases">
        <title>Sequencing the genomes of 1000 actinobacteria strains.</title>
        <authorList>
            <person name="Klenk H.-P."/>
        </authorList>
    </citation>
    <scope>NUCLEOTIDE SEQUENCE [LARGE SCALE GENOMIC DNA]</scope>
    <source>
        <strain evidence="2 3">DSM 44109</strain>
    </source>
</reference>
<dbReference type="RefSeq" id="WP_306870646.1">
    <property type="nucleotide sequence ID" value="NZ_JAUSRB010000002.1"/>
</dbReference>
<keyword evidence="1" id="KW-0732">Signal</keyword>
<keyword evidence="3" id="KW-1185">Reference proteome</keyword>
<organism evidence="2 3">
    <name type="scientific">Streptosporangium brasiliense</name>
    <dbReference type="NCBI Taxonomy" id="47480"/>
    <lineage>
        <taxon>Bacteria</taxon>
        <taxon>Bacillati</taxon>
        <taxon>Actinomycetota</taxon>
        <taxon>Actinomycetes</taxon>
        <taxon>Streptosporangiales</taxon>
        <taxon>Streptosporangiaceae</taxon>
        <taxon>Streptosporangium</taxon>
    </lineage>
</organism>
<evidence type="ECO:0000313" key="3">
    <source>
        <dbReference type="Proteomes" id="UP001230426"/>
    </source>
</evidence>
<evidence type="ECO:0000256" key="1">
    <source>
        <dbReference type="SAM" id="SignalP"/>
    </source>
</evidence>
<name>A0ABT9RIJ8_9ACTN</name>
<accession>A0ABT9RIJ8</accession>
<proteinExistence type="predicted"/>
<gene>
    <name evidence="2" type="ORF">J2S55_007411</name>
</gene>
<dbReference type="Proteomes" id="UP001230426">
    <property type="component" value="Unassembled WGS sequence"/>
</dbReference>
<comment type="caution">
    <text evidence="2">The sequence shown here is derived from an EMBL/GenBank/DDBJ whole genome shotgun (WGS) entry which is preliminary data.</text>
</comment>
<evidence type="ECO:0008006" key="4">
    <source>
        <dbReference type="Google" id="ProtNLM"/>
    </source>
</evidence>
<dbReference type="EMBL" id="JAUSRB010000002">
    <property type="protein sequence ID" value="MDP9868145.1"/>
    <property type="molecule type" value="Genomic_DNA"/>
</dbReference>
<evidence type="ECO:0000313" key="2">
    <source>
        <dbReference type="EMBL" id="MDP9868145.1"/>
    </source>
</evidence>